<evidence type="ECO:0000313" key="7">
    <source>
        <dbReference type="Proteomes" id="UP000317093"/>
    </source>
</evidence>
<gene>
    <name evidence="6" type="primary">cobB_2</name>
    <name evidence="6" type="ORF">Pan216_57040</name>
</gene>
<dbReference type="GO" id="GO:0016787">
    <property type="term" value="F:hydrolase activity"/>
    <property type="evidence" value="ECO:0007669"/>
    <property type="project" value="UniProtKB-KW"/>
</dbReference>
<dbReference type="EMBL" id="CP036279">
    <property type="protein sequence ID" value="QDU64811.1"/>
    <property type="molecule type" value="Genomic_DNA"/>
</dbReference>
<reference evidence="6 7" key="1">
    <citation type="submission" date="2019-02" db="EMBL/GenBank/DDBJ databases">
        <title>Deep-cultivation of Planctomycetes and their phenomic and genomic characterization uncovers novel biology.</title>
        <authorList>
            <person name="Wiegand S."/>
            <person name="Jogler M."/>
            <person name="Boedeker C."/>
            <person name="Pinto D."/>
            <person name="Vollmers J."/>
            <person name="Rivas-Marin E."/>
            <person name="Kohn T."/>
            <person name="Peeters S.H."/>
            <person name="Heuer A."/>
            <person name="Rast P."/>
            <person name="Oberbeckmann S."/>
            <person name="Bunk B."/>
            <person name="Jeske O."/>
            <person name="Meyerdierks A."/>
            <person name="Storesund J.E."/>
            <person name="Kallscheuer N."/>
            <person name="Luecker S."/>
            <person name="Lage O.M."/>
            <person name="Pohl T."/>
            <person name="Merkel B.J."/>
            <person name="Hornburger P."/>
            <person name="Mueller R.-W."/>
            <person name="Bruemmer F."/>
            <person name="Labrenz M."/>
            <person name="Spormann A.M."/>
            <person name="Op den Camp H."/>
            <person name="Overmann J."/>
            <person name="Amann R."/>
            <person name="Jetten M.S.M."/>
            <person name="Mascher T."/>
            <person name="Medema M.H."/>
            <person name="Devos D.P."/>
            <person name="Kaster A.-K."/>
            <person name="Ovreas L."/>
            <person name="Rohde M."/>
            <person name="Galperin M.Y."/>
            <person name="Jogler C."/>
        </authorList>
    </citation>
    <scope>NUCLEOTIDE SEQUENCE [LARGE SCALE GENOMIC DNA]</scope>
    <source>
        <strain evidence="6 7">Pan216</strain>
    </source>
</reference>
<sequence length="275" mass="30149">MTDASLELAARTIAEADALVVAAGAGMGVDSGLPDFRGDTGFWKAYPPLQKLGIRFVEMANPSWFDRDPTLAWGFYGHRLELYRQTEPHAGFGLLLEWCRQRPAGYFVFTSNVDGHFQRAGFEDSRVVECHGSLNHLQCSNPCGDAIWSANATSISVAEATMRAGEPLPRCPTCDSTARPNVLMFGDGRWVGERTDDQQRRLEDWISGLGSRKAVIVECGAGMAVPTVRHASEQIARITGGRLIRINPREAEVPRGQLSVPLGALFALEEMAKRM</sequence>
<evidence type="ECO:0000313" key="6">
    <source>
        <dbReference type="EMBL" id="QDU64811.1"/>
    </source>
</evidence>
<dbReference type="GO" id="GO:0070403">
    <property type="term" value="F:NAD+ binding"/>
    <property type="evidence" value="ECO:0007669"/>
    <property type="project" value="InterPro"/>
</dbReference>
<dbReference type="RefSeq" id="WP_419193069.1">
    <property type="nucleotide sequence ID" value="NZ_CP036279.1"/>
</dbReference>
<dbReference type="GO" id="GO:0017136">
    <property type="term" value="F:histone deacetylase activity, NAD-dependent"/>
    <property type="evidence" value="ECO:0007669"/>
    <property type="project" value="TreeGrafter"/>
</dbReference>
<dbReference type="InterPro" id="IPR026590">
    <property type="entry name" value="Ssirtuin_cat_dom"/>
</dbReference>
<keyword evidence="7" id="KW-1185">Reference proteome</keyword>
<dbReference type="AlphaFoldDB" id="A0A518BCU7"/>
<keyword evidence="2" id="KW-0808">Transferase</keyword>
<dbReference type="PROSITE" id="PS50305">
    <property type="entry name" value="SIRTUIN"/>
    <property type="match status" value="1"/>
</dbReference>
<dbReference type="Proteomes" id="UP000317093">
    <property type="component" value="Chromosome"/>
</dbReference>
<dbReference type="PANTHER" id="PTHR11085:SF4">
    <property type="entry name" value="NAD-DEPENDENT PROTEIN DEACYLASE"/>
    <property type="match status" value="1"/>
</dbReference>
<evidence type="ECO:0000259" key="5">
    <source>
        <dbReference type="PROSITE" id="PS50305"/>
    </source>
</evidence>
<dbReference type="InterPro" id="IPR029035">
    <property type="entry name" value="DHS-like_NAD/FAD-binding_dom"/>
</dbReference>
<dbReference type="Pfam" id="PF02146">
    <property type="entry name" value="SIR2"/>
    <property type="match status" value="1"/>
</dbReference>
<dbReference type="InterPro" id="IPR026591">
    <property type="entry name" value="Sirtuin_cat_small_dom_sf"/>
</dbReference>
<dbReference type="InterPro" id="IPR003000">
    <property type="entry name" value="Sirtuin"/>
</dbReference>
<feature type="domain" description="Deacetylase sirtuin-type" evidence="5">
    <location>
        <begin position="1"/>
        <end position="275"/>
    </location>
</feature>
<dbReference type="EC" id="2.3.1.286" evidence="1"/>
<dbReference type="KEGG" id="knv:Pan216_57040"/>
<evidence type="ECO:0000256" key="1">
    <source>
        <dbReference type="ARBA" id="ARBA00012928"/>
    </source>
</evidence>
<keyword evidence="6" id="KW-0378">Hydrolase</keyword>
<proteinExistence type="predicted"/>
<dbReference type="PANTHER" id="PTHR11085">
    <property type="entry name" value="NAD-DEPENDENT PROTEIN DEACYLASE SIRTUIN-5, MITOCHONDRIAL-RELATED"/>
    <property type="match status" value="1"/>
</dbReference>
<evidence type="ECO:0000256" key="3">
    <source>
        <dbReference type="ARBA" id="ARBA00023027"/>
    </source>
</evidence>
<organism evidence="6 7">
    <name type="scientific">Kolteria novifilia</name>
    <dbReference type="NCBI Taxonomy" id="2527975"/>
    <lineage>
        <taxon>Bacteria</taxon>
        <taxon>Pseudomonadati</taxon>
        <taxon>Planctomycetota</taxon>
        <taxon>Planctomycetia</taxon>
        <taxon>Kolteriales</taxon>
        <taxon>Kolteriaceae</taxon>
        <taxon>Kolteria</taxon>
    </lineage>
</organism>
<accession>A0A518BCU7</accession>
<dbReference type="SUPFAM" id="SSF52467">
    <property type="entry name" value="DHS-like NAD/FAD-binding domain"/>
    <property type="match status" value="1"/>
</dbReference>
<dbReference type="Gene3D" id="3.40.50.1220">
    <property type="entry name" value="TPP-binding domain"/>
    <property type="match status" value="1"/>
</dbReference>
<dbReference type="InterPro" id="IPR050134">
    <property type="entry name" value="NAD-dep_sirtuin_deacylases"/>
</dbReference>
<keyword evidence="3" id="KW-0520">NAD</keyword>
<evidence type="ECO:0000256" key="2">
    <source>
        <dbReference type="ARBA" id="ARBA00022679"/>
    </source>
</evidence>
<dbReference type="Gene3D" id="3.30.1600.10">
    <property type="entry name" value="SIR2/SIRT2 'Small Domain"/>
    <property type="match status" value="1"/>
</dbReference>
<protein>
    <recommendedName>
        <fullName evidence="1">protein acetyllysine N-acetyltransferase</fullName>
        <ecNumber evidence="1">2.3.1.286</ecNumber>
    </recommendedName>
</protein>
<comment type="caution">
    <text evidence="4">Lacks conserved residue(s) required for the propagation of feature annotation.</text>
</comment>
<evidence type="ECO:0000256" key="4">
    <source>
        <dbReference type="PROSITE-ProRule" id="PRU00236"/>
    </source>
</evidence>
<name>A0A518BCU7_9BACT</name>